<dbReference type="GO" id="GO:0000155">
    <property type="term" value="F:phosphorelay sensor kinase activity"/>
    <property type="evidence" value="ECO:0007669"/>
    <property type="project" value="InterPro"/>
</dbReference>
<evidence type="ECO:0000256" key="2">
    <source>
        <dbReference type="ARBA" id="ARBA00012438"/>
    </source>
</evidence>
<dbReference type="Proteomes" id="UP000198901">
    <property type="component" value="Unassembled WGS sequence"/>
</dbReference>
<comment type="catalytic activity">
    <reaction evidence="1">
        <text>ATP + protein L-histidine = ADP + protein N-phospho-L-histidine.</text>
        <dbReference type="EC" id="2.7.13.3"/>
    </reaction>
</comment>
<dbReference type="Pfam" id="PF07495">
    <property type="entry name" value="Y_Y_Y"/>
    <property type="match status" value="1"/>
</dbReference>
<sequence>MTRKKADTGTGLYDTNTSARPGALLRRAGYALCVLLVWVASGQWCEAQHEPPRFSSLTSSNGLSSNTVSTILRDRYGLLWFGTDDGLNRFNGSTFSVYRSNREDPSSLKSNDISALYEDPAGRVWVGTVTGALHLYDRRRDSFVRVPTGHTVNAIVAGERGMLWVATTQGLQTVNPATLQVTSFPPGPGIPVQVAERHVHRLFLDHRKRLWVGTNEGLFRQEQPSGRFLPVRYLPEGITSPASGHISAIAADSLGHLWVGTYDGLCMLTPDGRFLRMFRYDHADDHSLSCNMVFAIGAESRDKLWVCTDGGLNILDISSGKVTRHCPDLRTPFSLTNKSIRSLLIDDSGICWLGTYKGGINKYDKNLTLFGMKRYAPYDPHGLTAPFVTSFAEKADGDLFIGTDGGGLNLFHRKTNLFSKYVLTPENKQASSGLAILTLALTSPNSLWVGTFQDGLFCLDPATGRYRQYTHTSDSTSLGNDDIFCLKQDRRGRLWVGTNGGGVNVFDPVTRKFTRYFSPSTLISRRIIPLNGYIRDILEDRHGRMWIASHGTGIAVFDPEKKTSIVLAKENSGLPGNNVLSLLEDRRGNIWAGTSGDGLAVWNPQTKRISSFGVRDGLASGVIHKVLEDAQGRIWVSTNEGISSIDPRTRKITNYASFNGLQNSTFVLGAGLRASDNTLFFGGISGFNYIDTRNLKRNRQTIPVVLSELKVGNRAVTFRDSAIIDADISVAHRISLDYKQSFSIGYAALNYTNPGQTRYRYRLSGLEQEWHEAGTGNTATYTNLGPGEYSFEVQAGDSESGWSPKGASIGVVVHPPFYLTPFAYLLYVTAPLALVFFMRRRGIRRLRRKFQLEQEKREQERIQELDRMKIKFLTNLSHEFRTPISLILAPAETLLSRPGEHTPQLAAIRRNAKRLLNLVDQLLDFRNLQNQELTLHRTPGDMAAAVKDAADSFYDLSKRRDIRFTCETSQPSLPMEFDSGKIERVLFNLLSNAFKFTPRGGRVDLRLTEGIGEKGETEVCIVVRDTGIGISPGAKERIFDRFFQDDTGSAVLNQGSGIGLSIVREFVELHGGRVSVESEPGQGTTFTVTLPALRSADLFPKIPSPLVADIPVGVEEAVTKKSVEEPAGHRARVLVVEDNEEFRHLLKESLEPYYLVYEAADGEEGWKKTLSTHPDIVISDVAMPEMDGIRLSHKIKSDKRTSHIPVVLLTASTGEEQQLQGLQSGANDYLTKPFNFDILQAKVNNLLLLNRLLKNMYSRQIQFNETDAGIEAGDVKLLKGILAYIEENLTTSQLSVEKLARHVGMSRGTLYSKILEMSGQTPIEFIRSIKLEKAAMLLEKSDMNISQIAFAVGFTAPNYFAKSFKAQYHMLPSEYKSLKRSQSSSQRQEPVAP</sequence>
<dbReference type="GO" id="GO:0005524">
    <property type="term" value="F:ATP binding"/>
    <property type="evidence" value="ECO:0007669"/>
    <property type="project" value="UniProtKB-KW"/>
</dbReference>
<dbReference type="Gene3D" id="3.30.565.10">
    <property type="entry name" value="Histidine kinase-like ATPase, C-terminal domain"/>
    <property type="match status" value="1"/>
</dbReference>
<evidence type="ECO:0000259" key="13">
    <source>
        <dbReference type="PROSITE" id="PS50109"/>
    </source>
</evidence>
<keyword evidence="4" id="KW-0808">Transferase</keyword>
<keyword evidence="8" id="KW-0902">Two-component regulatory system</keyword>
<dbReference type="CDD" id="cd16922">
    <property type="entry name" value="HATPase_EvgS-ArcB-TorS-like"/>
    <property type="match status" value="1"/>
</dbReference>
<dbReference type="Pfam" id="PF00072">
    <property type="entry name" value="Response_reg"/>
    <property type="match status" value="1"/>
</dbReference>
<proteinExistence type="predicted"/>
<dbReference type="Gene3D" id="2.60.40.10">
    <property type="entry name" value="Immunoglobulins"/>
    <property type="match status" value="1"/>
</dbReference>
<dbReference type="Gene3D" id="3.40.50.2300">
    <property type="match status" value="1"/>
</dbReference>
<dbReference type="PROSITE" id="PS50110">
    <property type="entry name" value="RESPONSE_REGULATORY"/>
    <property type="match status" value="1"/>
</dbReference>
<dbReference type="SMART" id="SM00388">
    <property type="entry name" value="HisKA"/>
    <property type="match status" value="1"/>
</dbReference>
<dbReference type="InterPro" id="IPR001789">
    <property type="entry name" value="Sig_transdc_resp-reg_receiver"/>
</dbReference>
<feature type="domain" description="Response regulatory" evidence="14">
    <location>
        <begin position="1132"/>
        <end position="1247"/>
    </location>
</feature>
<dbReference type="Pfam" id="PF00512">
    <property type="entry name" value="HisKA"/>
    <property type="match status" value="1"/>
</dbReference>
<dbReference type="FunFam" id="3.30.565.10:FF:000037">
    <property type="entry name" value="Hybrid sensor histidine kinase/response regulator"/>
    <property type="match status" value="1"/>
</dbReference>
<dbReference type="OrthoDB" id="9797097at2"/>
<dbReference type="InterPro" id="IPR003661">
    <property type="entry name" value="HisK_dim/P_dom"/>
</dbReference>
<dbReference type="CDD" id="cd00082">
    <property type="entry name" value="HisKA"/>
    <property type="match status" value="1"/>
</dbReference>
<dbReference type="SMART" id="SM00342">
    <property type="entry name" value="HTH_ARAC"/>
    <property type="match status" value="1"/>
</dbReference>
<dbReference type="PANTHER" id="PTHR43547:SF2">
    <property type="entry name" value="HYBRID SIGNAL TRANSDUCTION HISTIDINE KINASE C"/>
    <property type="match status" value="1"/>
</dbReference>
<dbReference type="InterPro" id="IPR005467">
    <property type="entry name" value="His_kinase_dom"/>
</dbReference>
<dbReference type="Gene3D" id="1.10.10.60">
    <property type="entry name" value="Homeodomain-like"/>
    <property type="match status" value="1"/>
</dbReference>
<evidence type="ECO:0000256" key="6">
    <source>
        <dbReference type="ARBA" id="ARBA00022777"/>
    </source>
</evidence>
<dbReference type="InterPro" id="IPR018060">
    <property type="entry name" value="HTH_AraC"/>
</dbReference>
<dbReference type="InterPro" id="IPR011123">
    <property type="entry name" value="Y_Y_Y"/>
</dbReference>
<gene>
    <name evidence="15" type="ORF">SAMN04488090_2834</name>
</gene>
<keyword evidence="10" id="KW-0804">Transcription</keyword>
<name>A0A1G9RC45_9BACT</name>
<dbReference type="SUPFAM" id="SSF55874">
    <property type="entry name" value="ATPase domain of HSP90 chaperone/DNA topoisomerase II/histidine kinase"/>
    <property type="match status" value="1"/>
</dbReference>
<dbReference type="InterPro" id="IPR013783">
    <property type="entry name" value="Ig-like_fold"/>
</dbReference>
<keyword evidence="6 15" id="KW-0418">Kinase</keyword>
<feature type="domain" description="Histidine kinase" evidence="13">
    <location>
        <begin position="875"/>
        <end position="1094"/>
    </location>
</feature>
<dbReference type="Gene3D" id="1.10.287.130">
    <property type="match status" value="1"/>
</dbReference>
<keyword evidence="5" id="KW-0547">Nucleotide-binding</keyword>
<dbReference type="PANTHER" id="PTHR43547">
    <property type="entry name" value="TWO-COMPONENT HISTIDINE KINASE"/>
    <property type="match status" value="1"/>
</dbReference>
<keyword evidence="7" id="KW-0067">ATP-binding</keyword>
<keyword evidence="16" id="KW-1185">Reference proteome</keyword>
<dbReference type="PROSITE" id="PS50109">
    <property type="entry name" value="HIS_KIN"/>
    <property type="match status" value="1"/>
</dbReference>
<dbReference type="RefSeq" id="WP_093203353.1">
    <property type="nucleotide sequence ID" value="NZ_FNGS01000005.1"/>
</dbReference>
<dbReference type="SUPFAM" id="SSF47384">
    <property type="entry name" value="Homodimeric domain of signal transducing histidine kinase"/>
    <property type="match status" value="1"/>
</dbReference>
<evidence type="ECO:0000256" key="4">
    <source>
        <dbReference type="ARBA" id="ARBA00022679"/>
    </source>
</evidence>
<dbReference type="SUPFAM" id="SSF46689">
    <property type="entry name" value="Homeodomain-like"/>
    <property type="match status" value="1"/>
</dbReference>
<accession>A0A1G9RC45</accession>
<evidence type="ECO:0000313" key="15">
    <source>
        <dbReference type="EMBL" id="SDM20879.1"/>
    </source>
</evidence>
<dbReference type="EMBL" id="FNGS01000005">
    <property type="protein sequence ID" value="SDM20879.1"/>
    <property type="molecule type" value="Genomic_DNA"/>
</dbReference>
<evidence type="ECO:0000256" key="10">
    <source>
        <dbReference type="ARBA" id="ARBA00023163"/>
    </source>
</evidence>
<dbReference type="InterPro" id="IPR011110">
    <property type="entry name" value="Reg_prop"/>
</dbReference>
<evidence type="ECO:0000256" key="1">
    <source>
        <dbReference type="ARBA" id="ARBA00000085"/>
    </source>
</evidence>
<feature type="domain" description="HTH araC/xylS-type" evidence="12">
    <location>
        <begin position="1279"/>
        <end position="1378"/>
    </location>
</feature>
<evidence type="ECO:0000256" key="7">
    <source>
        <dbReference type="ARBA" id="ARBA00022840"/>
    </source>
</evidence>
<dbReference type="STRING" id="563176.SAMN04488090_2834"/>
<dbReference type="PRINTS" id="PR00344">
    <property type="entry name" value="BCTRLSENSOR"/>
</dbReference>
<dbReference type="SUPFAM" id="SSF63829">
    <property type="entry name" value="Calcium-dependent phosphotriesterase"/>
    <property type="match status" value="3"/>
</dbReference>
<dbReference type="SUPFAM" id="SSF52172">
    <property type="entry name" value="CheY-like"/>
    <property type="match status" value="1"/>
</dbReference>
<dbReference type="Gene3D" id="2.130.10.10">
    <property type="entry name" value="YVTN repeat-like/Quinoprotein amine dehydrogenase"/>
    <property type="match status" value="2"/>
</dbReference>
<dbReference type="InterPro" id="IPR011006">
    <property type="entry name" value="CheY-like_superfamily"/>
</dbReference>
<dbReference type="Pfam" id="PF12833">
    <property type="entry name" value="HTH_18"/>
    <property type="match status" value="1"/>
</dbReference>
<dbReference type="GO" id="GO:0003700">
    <property type="term" value="F:DNA-binding transcription factor activity"/>
    <property type="evidence" value="ECO:0007669"/>
    <property type="project" value="InterPro"/>
</dbReference>
<dbReference type="GO" id="GO:0043565">
    <property type="term" value="F:sequence-specific DNA binding"/>
    <property type="evidence" value="ECO:0007669"/>
    <property type="project" value="InterPro"/>
</dbReference>
<evidence type="ECO:0000256" key="3">
    <source>
        <dbReference type="ARBA" id="ARBA00022553"/>
    </source>
</evidence>
<evidence type="ECO:0000313" key="16">
    <source>
        <dbReference type="Proteomes" id="UP000198901"/>
    </source>
</evidence>
<evidence type="ECO:0000256" key="8">
    <source>
        <dbReference type="ARBA" id="ARBA00023012"/>
    </source>
</evidence>
<evidence type="ECO:0000256" key="5">
    <source>
        <dbReference type="ARBA" id="ARBA00022741"/>
    </source>
</evidence>
<dbReference type="InterPro" id="IPR036097">
    <property type="entry name" value="HisK_dim/P_sf"/>
</dbReference>
<organism evidence="15 16">
    <name type="scientific">Siphonobacter aquaeclarae</name>
    <dbReference type="NCBI Taxonomy" id="563176"/>
    <lineage>
        <taxon>Bacteria</taxon>
        <taxon>Pseudomonadati</taxon>
        <taxon>Bacteroidota</taxon>
        <taxon>Cytophagia</taxon>
        <taxon>Cytophagales</taxon>
        <taxon>Cytophagaceae</taxon>
        <taxon>Siphonobacter</taxon>
    </lineage>
</organism>
<dbReference type="Pfam" id="PF02518">
    <property type="entry name" value="HATPase_c"/>
    <property type="match status" value="1"/>
</dbReference>
<protein>
    <recommendedName>
        <fullName evidence="2">histidine kinase</fullName>
        <ecNumber evidence="2">2.7.13.3</ecNumber>
    </recommendedName>
</protein>
<keyword evidence="3 11" id="KW-0597">Phosphoprotein</keyword>
<dbReference type="EC" id="2.7.13.3" evidence="2"/>
<evidence type="ECO:0000256" key="9">
    <source>
        <dbReference type="ARBA" id="ARBA00023015"/>
    </source>
</evidence>
<evidence type="ECO:0000259" key="14">
    <source>
        <dbReference type="PROSITE" id="PS50110"/>
    </source>
</evidence>
<dbReference type="InterPro" id="IPR015943">
    <property type="entry name" value="WD40/YVTN_repeat-like_dom_sf"/>
</dbReference>
<dbReference type="Pfam" id="PF07494">
    <property type="entry name" value="Reg_prop"/>
    <property type="match status" value="7"/>
</dbReference>
<keyword evidence="9" id="KW-0805">Transcription regulation</keyword>
<reference evidence="15 16" key="1">
    <citation type="submission" date="2016-10" db="EMBL/GenBank/DDBJ databases">
        <authorList>
            <person name="de Groot N.N."/>
        </authorList>
    </citation>
    <scope>NUCLEOTIDE SEQUENCE [LARGE SCALE GENOMIC DNA]</scope>
    <source>
        <strain evidence="15 16">DSM 21668</strain>
    </source>
</reference>
<evidence type="ECO:0000259" key="12">
    <source>
        <dbReference type="PROSITE" id="PS01124"/>
    </source>
</evidence>
<evidence type="ECO:0000256" key="11">
    <source>
        <dbReference type="PROSITE-ProRule" id="PRU00169"/>
    </source>
</evidence>
<dbReference type="InterPro" id="IPR003594">
    <property type="entry name" value="HATPase_dom"/>
</dbReference>
<feature type="modified residue" description="4-aspartylphosphate" evidence="11">
    <location>
        <position position="1180"/>
    </location>
</feature>
<dbReference type="SMART" id="SM00448">
    <property type="entry name" value="REC"/>
    <property type="match status" value="1"/>
</dbReference>
<dbReference type="InterPro" id="IPR009057">
    <property type="entry name" value="Homeodomain-like_sf"/>
</dbReference>
<dbReference type="InterPro" id="IPR004358">
    <property type="entry name" value="Sig_transdc_His_kin-like_C"/>
</dbReference>
<dbReference type="SMART" id="SM00387">
    <property type="entry name" value="HATPase_c"/>
    <property type="match status" value="1"/>
</dbReference>
<dbReference type="InterPro" id="IPR036890">
    <property type="entry name" value="HATPase_C_sf"/>
</dbReference>
<dbReference type="PROSITE" id="PS01124">
    <property type="entry name" value="HTH_ARAC_FAMILY_2"/>
    <property type="match status" value="1"/>
</dbReference>